<keyword evidence="9" id="KW-1185">Reference proteome</keyword>
<accession>F7PFS3</accession>
<keyword evidence="3 7" id="KW-1003">Cell membrane</keyword>
<feature type="transmembrane region" description="Helical" evidence="7">
    <location>
        <begin position="79"/>
        <end position="97"/>
    </location>
</feature>
<evidence type="ECO:0000313" key="9">
    <source>
        <dbReference type="Proteomes" id="UP000015381"/>
    </source>
</evidence>
<keyword evidence="4 7" id="KW-0812">Transmembrane</keyword>
<dbReference type="InterPro" id="IPR002781">
    <property type="entry name" value="TM_pro_TauE-like"/>
</dbReference>
<dbReference type="PANTHER" id="PTHR30269">
    <property type="entry name" value="TRANSMEMBRANE PROTEIN YFCA"/>
    <property type="match status" value="1"/>
</dbReference>
<comment type="subcellular location">
    <subcellularLocation>
        <location evidence="1 7">Cell membrane</location>
        <topology evidence="1 7">Multi-pass membrane protein</topology>
    </subcellularLocation>
</comment>
<dbReference type="InterPro" id="IPR052017">
    <property type="entry name" value="TSUP"/>
</dbReference>
<dbReference type="KEGG" id="hti:HTIA_0118"/>
<evidence type="ECO:0000256" key="6">
    <source>
        <dbReference type="ARBA" id="ARBA00023136"/>
    </source>
</evidence>
<feature type="transmembrane region" description="Helical" evidence="7">
    <location>
        <begin position="144"/>
        <end position="165"/>
    </location>
</feature>
<dbReference type="EMBL" id="HF571520">
    <property type="protein sequence ID" value="CCQ32269.1"/>
    <property type="molecule type" value="Genomic_DNA"/>
</dbReference>
<feature type="transmembrane region" description="Helical" evidence="7">
    <location>
        <begin position="104"/>
        <end position="124"/>
    </location>
</feature>
<sequence length="261" mass="26395">MLSAFTPELIVAMAVVIVVAGAVNGLAGFGFALVGTMALATAIDPTTAVVFMIAPILGVNLSLLGDLSIEDLQTCGRRFWPLMLAALVGTITGLVVLDRVPQGPLKLGLGVISLGFVLSTQRIVPIPGLDRAKDGCFVESTAGMLGVGAVSGLLFGGTNVGVQLVAYLRSCNLSHGLFVGVVAMVFLGLNGIRIGAAGALGLYPSAGLAVASFVAVVPAVAGVAVGKRLRTAVDERERRIVVLALLTVIGVRLVLGGLGIA</sequence>
<dbReference type="Pfam" id="PF01925">
    <property type="entry name" value="TauE"/>
    <property type="match status" value="1"/>
</dbReference>
<reference evidence="8 9" key="1">
    <citation type="journal article" date="2014" name="Environ. Microbiol.">
        <title>Halorhabdus tiamatea: proteogenomics and glycosidase activity measurements identify the first cultivated euryarchaeon from a deep-sea anoxic brine lake as potential polysaccharide degrader.</title>
        <authorList>
            <person name="Werner J."/>
            <person name="Ferrer M."/>
            <person name="Michel G."/>
            <person name="Mann A.J."/>
            <person name="Huang S."/>
            <person name="Juarez S."/>
            <person name="Ciordia S."/>
            <person name="Albar J.P."/>
            <person name="Alcaide M."/>
            <person name="La Cono V."/>
            <person name="Yakimov M.M."/>
            <person name="Antunes A."/>
            <person name="Taborda M."/>
            <person name="Da Costa M.S."/>
            <person name="Amann R.I."/>
            <person name="Gloeckner F.O."/>
            <person name="Golyshina O.V."/>
            <person name="Golyshin P.N."/>
            <person name="Teeling H."/>
        </authorList>
    </citation>
    <scope>NUCLEOTIDE SEQUENCE [LARGE SCALE GENOMIC DNA]</scope>
    <source>
        <strain evidence="9">SARL4B</strain>
    </source>
</reference>
<evidence type="ECO:0000256" key="5">
    <source>
        <dbReference type="ARBA" id="ARBA00022989"/>
    </source>
</evidence>
<keyword evidence="5 7" id="KW-1133">Transmembrane helix</keyword>
<dbReference type="OrthoDB" id="214582at2157"/>
<dbReference type="PANTHER" id="PTHR30269:SF32">
    <property type="entry name" value="MEMBRANE TRANSPORTER PROTEIN-RELATED"/>
    <property type="match status" value="1"/>
</dbReference>
<dbReference type="GO" id="GO:0005886">
    <property type="term" value="C:plasma membrane"/>
    <property type="evidence" value="ECO:0007669"/>
    <property type="project" value="UniProtKB-SubCell"/>
</dbReference>
<feature type="transmembrane region" description="Helical" evidence="7">
    <location>
        <begin position="46"/>
        <end position="67"/>
    </location>
</feature>
<dbReference type="HOGENOM" id="CLU_1063976_0_0_2"/>
<evidence type="ECO:0000256" key="7">
    <source>
        <dbReference type="RuleBase" id="RU363041"/>
    </source>
</evidence>
<feature type="transmembrane region" description="Helical" evidence="7">
    <location>
        <begin position="238"/>
        <end position="260"/>
    </location>
</feature>
<evidence type="ECO:0000256" key="1">
    <source>
        <dbReference type="ARBA" id="ARBA00004651"/>
    </source>
</evidence>
<feature type="transmembrane region" description="Helical" evidence="7">
    <location>
        <begin position="177"/>
        <end position="200"/>
    </location>
</feature>
<gene>
    <name evidence="8" type="ORF">HTIA_0118</name>
</gene>
<dbReference type="AlphaFoldDB" id="F7PFS3"/>
<comment type="similarity">
    <text evidence="7">Belongs to the 4-toluene sulfonate uptake permease (TSUP) (TC 2.A.102) family.</text>
</comment>
<evidence type="ECO:0000256" key="4">
    <source>
        <dbReference type="ARBA" id="ARBA00022692"/>
    </source>
</evidence>
<dbReference type="GeneID" id="23798536"/>
<evidence type="ECO:0000313" key="8">
    <source>
        <dbReference type="EMBL" id="CCQ32269.1"/>
    </source>
</evidence>
<organism evidence="8 9">
    <name type="scientific">Halorhabdus tiamatea SARL4B</name>
    <dbReference type="NCBI Taxonomy" id="1033806"/>
    <lineage>
        <taxon>Archaea</taxon>
        <taxon>Methanobacteriati</taxon>
        <taxon>Methanobacteriota</taxon>
        <taxon>Stenosarchaea group</taxon>
        <taxon>Halobacteria</taxon>
        <taxon>Halobacteriales</taxon>
        <taxon>Haloarculaceae</taxon>
        <taxon>Halorhabdus</taxon>
    </lineage>
</organism>
<evidence type="ECO:0000256" key="3">
    <source>
        <dbReference type="ARBA" id="ARBA00022475"/>
    </source>
</evidence>
<keyword evidence="6 7" id="KW-0472">Membrane</keyword>
<feature type="transmembrane region" description="Helical" evidence="7">
    <location>
        <begin position="206"/>
        <end position="226"/>
    </location>
</feature>
<evidence type="ECO:0000256" key="2">
    <source>
        <dbReference type="ARBA" id="ARBA00022448"/>
    </source>
</evidence>
<dbReference type="RefSeq" id="WP_008523881.1">
    <property type="nucleotide sequence ID" value="NC_021921.1"/>
</dbReference>
<dbReference type="Proteomes" id="UP000015381">
    <property type="component" value="Chromosome I"/>
</dbReference>
<proteinExistence type="inferred from homology"/>
<keyword evidence="2" id="KW-0813">Transport</keyword>
<protein>
    <recommendedName>
        <fullName evidence="7">Probable membrane transporter protein</fullName>
    </recommendedName>
</protein>
<dbReference type="PATRIC" id="fig|1033806.12.peg.115"/>
<name>F7PFS3_9EURY</name>
<feature type="transmembrane region" description="Helical" evidence="7">
    <location>
        <begin position="12"/>
        <end position="34"/>
    </location>
</feature>